<protein>
    <submittedName>
        <fullName evidence="1">Winged helix-turn-helix domain-containing protein</fullName>
    </submittedName>
</protein>
<evidence type="ECO:0000313" key="2">
    <source>
        <dbReference type="Proteomes" id="UP001500642"/>
    </source>
</evidence>
<name>A0ABP8JS11_9MICO</name>
<accession>A0ABP8JS11</accession>
<dbReference type="PANTHER" id="PTHR30528:SF0">
    <property type="entry name" value="CYTOPLASMIC PROTEIN"/>
    <property type="match status" value="1"/>
</dbReference>
<dbReference type="Pfam" id="PF06224">
    <property type="entry name" value="AlkZ-like"/>
    <property type="match status" value="1"/>
</dbReference>
<gene>
    <name evidence="1" type="ORF">GCM10023167_25290</name>
</gene>
<dbReference type="PANTHER" id="PTHR30528">
    <property type="entry name" value="CYTOPLASMIC PROTEIN"/>
    <property type="match status" value="1"/>
</dbReference>
<dbReference type="Proteomes" id="UP001500642">
    <property type="component" value="Unassembled WGS sequence"/>
</dbReference>
<comment type="caution">
    <text evidence="1">The sequence shown here is derived from an EMBL/GenBank/DDBJ whole genome shotgun (WGS) entry which is preliminary data.</text>
</comment>
<sequence>MRSLSREAARRCALAASGFSAPRPPRPDRRHLRRVFDTLGLVQIDSVARVARSHYLPFYSRLGPYRTADLDSLLHAPDPMGVEYWMHEAAYAPPSTVALAAGRRADWYRRDYGQRDPVTGSAFRALLLDLEAALAHGPGTARELAGRVSHDIPERERDHWGWNPSRVKSGLEALLRAGRVSVAARSRSFERIYALPGDVHPDLPVPELRFGPPADPTLGLRPDAGRLPRGIGGERDDAVALVRIAAAARGIGTPACLADHFRQPVAEVRAAAAELVAAGELVEVDVEGVRALRWHAARVPRRIEARALLAPFDPLVFTRERLRWLFDFDYRIEIYTPAHARVHGYYVMPFLLGDRLVGRVDLAADRKADALIAHRVHWEDAQHPEALVAELEDMRRWLGLGTLVVR</sequence>
<dbReference type="EMBL" id="BAABGL010000035">
    <property type="protein sequence ID" value="GAA4395151.1"/>
    <property type="molecule type" value="Genomic_DNA"/>
</dbReference>
<dbReference type="RefSeq" id="WP_345032574.1">
    <property type="nucleotide sequence ID" value="NZ_BAABGL010000035.1"/>
</dbReference>
<evidence type="ECO:0000313" key="1">
    <source>
        <dbReference type="EMBL" id="GAA4395151.1"/>
    </source>
</evidence>
<reference evidence="2" key="1">
    <citation type="journal article" date="2019" name="Int. J. Syst. Evol. Microbiol.">
        <title>The Global Catalogue of Microorganisms (GCM) 10K type strain sequencing project: providing services to taxonomists for standard genome sequencing and annotation.</title>
        <authorList>
            <consortium name="The Broad Institute Genomics Platform"/>
            <consortium name="The Broad Institute Genome Sequencing Center for Infectious Disease"/>
            <person name="Wu L."/>
            <person name="Ma J."/>
        </authorList>
    </citation>
    <scope>NUCLEOTIDE SEQUENCE [LARGE SCALE GENOMIC DNA]</scope>
    <source>
        <strain evidence="2">JCM 17808</strain>
    </source>
</reference>
<organism evidence="1 2">
    <name type="scientific">Brevibacterium pityocampae</name>
    <dbReference type="NCBI Taxonomy" id="506594"/>
    <lineage>
        <taxon>Bacteria</taxon>
        <taxon>Bacillati</taxon>
        <taxon>Actinomycetota</taxon>
        <taxon>Actinomycetes</taxon>
        <taxon>Micrococcales</taxon>
        <taxon>Brevibacteriaceae</taxon>
        <taxon>Brevibacterium</taxon>
    </lineage>
</organism>
<dbReference type="InterPro" id="IPR009351">
    <property type="entry name" value="AlkZ-like"/>
</dbReference>
<keyword evidence="2" id="KW-1185">Reference proteome</keyword>
<proteinExistence type="predicted"/>